<feature type="signal peptide" evidence="1">
    <location>
        <begin position="1"/>
        <end position="21"/>
    </location>
</feature>
<evidence type="ECO:0000313" key="3">
    <source>
        <dbReference type="Proteomes" id="UP000664904"/>
    </source>
</evidence>
<feature type="chain" id="PRO_5036733864" evidence="1">
    <location>
        <begin position="22"/>
        <end position="211"/>
    </location>
</feature>
<dbReference type="KEGG" id="pxi:J5O05_08135"/>
<dbReference type="CDD" id="cd04221">
    <property type="entry name" value="MauL"/>
    <property type="match status" value="1"/>
</dbReference>
<reference evidence="2" key="1">
    <citation type="submission" date="2021-03" db="EMBL/GenBank/DDBJ databases">
        <title>Complete Genome of Pseudoalteromonas xiamenensis STKMTI.2, a new potential marine bacterium producing anti-Vibrio compounds.</title>
        <authorList>
            <person name="Handayani D.P."/>
            <person name="Isnansetyo A."/>
            <person name="Istiqomah I."/>
            <person name="Jumina J."/>
        </authorList>
    </citation>
    <scope>NUCLEOTIDE SEQUENCE</scope>
    <source>
        <strain evidence="2">STKMTI.2</strain>
    </source>
</reference>
<dbReference type="AlphaFoldDB" id="A0A975DJH0"/>
<organism evidence="2 3">
    <name type="scientific">Pseudoalteromonas xiamenensis</name>
    <dbReference type="NCBI Taxonomy" id="882626"/>
    <lineage>
        <taxon>Bacteria</taxon>
        <taxon>Pseudomonadati</taxon>
        <taxon>Pseudomonadota</taxon>
        <taxon>Gammaproteobacteria</taxon>
        <taxon>Alteromonadales</taxon>
        <taxon>Pseudoalteromonadaceae</taxon>
        <taxon>Pseudoalteromonas</taxon>
    </lineage>
</organism>
<dbReference type="InterPro" id="IPR008969">
    <property type="entry name" value="CarboxyPept-like_regulatory"/>
</dbReference>
<dbReference type="SUPFAM" id="SSF49503">
    <property type="entry name" value="Cupredoxins"/>
    <property type="match status" value="1"/>
</dbReference>
<gene>
    <name evidence="2" type="ORF">J5O05_08135</name>
</gene>
<keyword evidence="3" id="KW-1185">Reference proteome</keyword>
<dbReference type="InterPro" id="IPR034242">
    <property type="entry name" value="MauL"/>
</dbReference>
<dbReference type="InterPro" id="IPR008972">
    <property type="entry name" value="Cupredoxin"/>
</dbReference>
<dbReference type="Gene3D" id="2.60.40.420">
    <property type="entry name" value="Cupredoxins - blue copper proteins"/>
    <property type="match status" value="1"/>
</dbReference>
<evidence type="ECO:0000313" key="2">
    <source>
        <dbReference type="EMBL" id="QTH72872.1"/>
    </source>
</evidence>
<name>A0A975DJH0_9GAMM</name>
<dbReference type="EMBL" id="CP072133">
    <property type="protein sequence ID" value="QTH72872.1"/>
    <property type="molecule type" value="Genomic_DNA"/>
</dbReference>
<accession>A0A975DJH0</accession>
<dbReference type="SUPFAM" id="SSF49464">
    <property type="entry name" value="Carboxypeptidase regulatory domain-like"/>
    <property type="match status" value="1"/>
</dbReference>
<protein>
    <submittedName>
        <fullName evidence="2">Methylamine utilization protein</fullName>
    </submittedName>
</protein>
<dbReference type="Proteomes" id="UP000664904">
    <property type="component" value="Chromosome"/>
</dbReference>
<sequence length="211" mass="23820">MENVMKKMGLLLLALSLPTHAVTVSVTDKQGNALSNAVVWMMAKVPTAISSDAHYEMGQKNRTFQPHILAVPAGANVDFPNFDNILHHVYSFSETKPFELKLYRDKPHAPIQFEHAGIVELGCNIHDWMLGYIVVVDGPYFGITDASGQVELNIPDGQYQMKVWHEQFADLNQPETLAWRTFQNTDSVSLSIKQDLVHKLESMADEFDEYE</sequence>
<evidence type="ECO:0000256" key="1">
    <source>
        <dbReference type="SAM" id="SignalP"/>
    </source>
</evidence>
<keyword evidence="1" id="KW-0732">Signal</keyword>
<proteinExistence type="predicted"/>